<name>A0AAV7Q9B8_PLEWA</name>
<comment type="caution">
    <text evidence="1">The sequence shown here is derived from an EMBL/GenBank/DDBJ whole genome shotgun (WGS) entry which is preliminary data.</text>
</comment>
<evidence type="ECO:0000313" key="2">
    <source>
        <dbReference type="Proteomes" id="UP001066276"/>
    </source>
</evidence>
<organism evidence="1 2">
    <name type="scientific">Pleurodeles waltl</name>
    <name type="common">Iberian ribbed newt</name>
    <dbReference type="NCBI Taxonomy" id="8319"/>
    <lineage>
        <taxon>Eukaryota</taxon>
        <taxon>Metazoa</taxon>
        <taxon>Chordata</taxon>
        <taxon>Craniata</taxon>
        <taxon>Vertebrata</taxon>
        <taxon>Euteleostomi</taxon>
        <taxon>Amphibia</taxon>
        <taxon>Batrachia</taxon>
        <taxon>Caudata</taxon>
        <taxon>Salamandroidea</taxon>
        <taxon>Salamandridae</taxon>
        <taxon>Pleurodelinae</taxon>
        <taxon>Pleurodeles</taxon>
    </lineage>
</organism>
<reference evidence="1" key="1">
    <citation type="journal article" date="2022" name="bioRxiv">
        <title>Sequencing and chromosome-scale assembly of the giantPleurodeles waltlgenome.</title>
        <authorList>
            <person name="Brown T."/>
            <person name="Elewa A."/>
            <person name="Iarovenko S."/>
            <person name="Subramanian E."/>
            <person name="Araus A.J."/>
            <person name="Petzold A."/>
            <person name="Susuki M."/>
            <person name="Suzuki K.-i.T."/>
            <person name="Hayashi T."/>
            <person name="Toyoda A."/>
            <person name="Oliveira C."/>
            <person name="Osipova E."/>
            <person name="Leigh N.D."/>
            <person name="Simon A."/>
            <person name="Yun M.H."/>
        </authorList>
    </citation>
    <scope>NUCLEOTIDE SEQUENCE</scope>
    <source>
        <strain evidence="1">20211129_DDA</strain>
        <tissue evidence="1">Liver</tissue>
    </source>
</reference>
<proteinExistence type="predicted"/>
<keyword evidence="2" id="KW-1185">Reference proteome</keyword>
<dbReference type="Proteomes" id="UP001066276">
    <property type="component" value="Chromosome 6"/>
</dbReference>
<sequence length="104" mass="11382">MKTGHQRSPHKKLACRLLIQQPRNPTGAATENNWGQVSSARTPTALLALGPLRAFTTVHFKHEKEEENKEKQQKPVFAGALGLVGELEQETCSRTAAALSRPAL</sequence>
<dbReference type="AlphaFoldDB" id="A0AAV7Q9B8"/>
<accession>A0AAV7Q9B8</accession>
<protein>
    <submittedName>
        <fullName evidence="1">Uncharacterized protein</fullName>
    </submittedName>
</protein>
<evidence type="ECO:0000313" key="1">
    <source>
        <dbReference type="EMBL" id="KAJ1135820.1"/>
    </source>
</evidence>
<dbReference type="EMBL" id="JANPWB010000010">
    <property type="protein sequence ID" value="KAJ1135820.1"/>
    <property type="molecule type" value="Genomic_DNA"/>
</dbReference>
<gene>
    <name evidence="1" type="ORF">NDU88_002250</name>
</gene>